<gene>
    <name evidence="2" type="ORF">G3I59_01500</name>
</gene>
<dbReference type="RefSeq" id="WP_143132504.1">
    <property type="nucleotide sequence ID" value="NZ_FOWC01000008.1"/>
</dbReference>
<accession>A0ABX0BJC0</accession>
<organism evidence="2 3">
    <name type="scientific">Amycolatopsis rubida</name>
    <dbReference type="NCBI Taxonomy" id="112413"/>
    <lineage>
        <taxon>Bacteria</taxon>
        <taxon>Bacillati</taxon>
        <taxon>Actinomycetota</taxon>
        <taxon>Actinomycetes</taxon>
        <taxon>Pseudonocardiales</taxon>
        <taxon>Pseudonocardiaceae</taxon>
        <taxon>Amycolatopsis</taxon>
    </lineage>
</organism>
<reference evidence="2 3" key="1">
    <citation type="submission" date="2020-01" db="EMBL/GenBank/DDBJ databases">
        <title>Insect and environment-associated Actinomycetes.</title>
        <authorList>
            <person name="Currrie C."/>
            <person name="Chevrette M."/>
            <person name="Carlson C."/>
            <person name="Stubbendieck R."/>
            <person name="Wendt-Pienkowski E."/>
        </authorList>
    </citation>
    <scope>NUCLEOTIDE SEQUENCE [LARGE SCALE GENOMIC DNA]</scope>
    <source>
        <strain evidence="2 3">SID8386</strain>
    </source>
</reference>
<name>A0ABX0BJC0_9PSEU</name>
<feature type="transmembrane region" description="Helical" evidence="1">
    <location>
        <begin position="39"/>
        <end position="62"/>
    </location>
</feature>
<keyword evidence="3" id="KW-1185">Reference proteome</keyword>
<feature type="transmembrane region" description="Helical" evidence="1">
    <location>
        <begin position="120"/>
        <end position="138"/>
    </location>
</feature>
<keyword evidence="1" id="KW-1133">Transmembrane helix</keyword>
<protein>
    <submittedName>
        <fullName evidence="2">Uncharacterized protein</fullName>
    </submittedName>
</protein>
<comment type="caution">
    <text evidence="2">The sequence shown here is derived from an EMBL/GenBank/DDBJ whole genome shotgun (WGS) entry which is preliminary data.</text>
</comment>
<proteinExistence type="predicted"/>
<evidence type="ECO:0000313" key="2">
    <source>
        <dbReference type="EMBL" id="NEC54320.1"/>
    </source>
</evidence>
<dbReference type="EMBL" id="JAAGNC010000012">
    <property type="protein sequence ID" value="NEC54320.1"/>
    <property type="molecule type" value="Genomic_DNA"/>
</dbReference>
<dbReference type="Proteomes" id="UP000470404">
    <property type="component" value="Unassembled WGS sequence"/>
</dbReference>
<evidence type="ECO:0000256" key="1">
    <source>
        <dbReference type="SAM" id="Phobius"/>
    </source>
</evidence>
<keyword evidence="1" id="KW-0472">Membrane</keyword>
<dbReference type="PROSITE" id="PS51257">
    <property type="entry name" value="PROKAR_LIPOPROTEIN"/>
    <property type="match status" value="1"/>
</dbReference>
<keyword evidence="1" id="KW-0812">Transmembrane</keyword>
<evidence type="ECO:0000313" key="3">
    <source>
        <dbReference type="Proteomes" id="UP000470404"/>
    </source>
</evidence>
<sequence>MTTRGGSRRAGMIGLLTGAWFAACMTVLSATVSLPQAPFWGATLIGIGAGAAFGALAGPAFARAERGMWRAAGEELNWQQFRGAARASRSGRGPDDPRLREAAIRLGVYRLAQHRRQRKSALISCWSAAGFSVLAAVLGNGLAVLSAVWFTGLAIMFLHERTRLGKALLRLRAAPNE</sequence>